<dbReference type="Proteomes" id="UP000377595">
    <property type="component" value="Unassembled WGS sequence"/>
</dbReference>
<accession>A0A5M3XWM6</accession>
<protein>
    <submittedName>
        <fullName evidence="1">Uncharacterized protein</fullName>
    </submittedName>
</protein>
<organism evidence="1 2">
    <name type="scientific">Acrocarpospora pleiomorpha</name>
    <dbReference type="NCBI Taxonomy" id="90975"/>
    <lineage>
        <taxon>Bacteria</taxon>
        <taxon>Bacillati</taxon>
        <taxon>Actinomycetota</taxon>
        <taxon>Actinomycetes</taxon>
        <taxon>Streptosporangiales</taxon>
        <taxon>Streptosporangiaceae</taxon>
        <taxon>Acrocarpospora</taxon>
    </lineage>
</organism>
<proteinExistence type="predicted"/>
<keyword evidence="2" id="KW-1185">Reference proteome</keyword>
<name>A0A5M3XWM6_9ACTN</name>
<sequence length="90" mass="10249">MSLIGISAHTEMQETLATRYRDVVIGFKLFAIKLEIGMKEGKHHQKCYFTIVKHVNPAVSEEITGEHKVRLTRTGHLVKLWAPPPRAPFI</sequence>
<reference evidence="1 2" key="1">
    <citation type="submission" date="2019-10" db="EMBL/GenBank/DDBJ databases">
        <title>Whole genome shotgun sequence of Acrocarpospora pleiomorpha NBRC 16267.</title>
        <authorList>
            <person name="Ichikawa N."/>
            <person name="Kimura A."/>
            <person name="Kitahashi Y."/>
            <person name="Komaki H."/>
            <person name="Oguchi A."/>
        </authorList>
    </citation>
    <scope>NUCLEOTIDE SEQUENCE [LARGE SCALE GENOMIC DNA]</scope>
    <source>
        <strain evidence="1 2">NBRC 16267</strain>
    </source>
</reference>
<evidence type="ECO:0000313" key="1">
    <source>
        <dbReference type="EMBL" id="GES24479.1"/>
    </source>
</evidence>
<dbReference type="EMBL" id="BLAF01000052">
    <property type="protein sequence ID" value="GES24479.1"/>
    <property type="molecule type" value="Genomic_DNA"/>
</dbReference>
<evidence type="ECO:0000313" key="2">
    <source>
        <dbReference type="Proteomes" id="UP000377595"/>
    </source>
</evidence>
<gene>
    <name evidence="1" type="ORF">Aple_073780</name>
</gene>
<comment type="caution">
    <text evidence="1">The sequence shown here is derived from an EMBL/GenBank/DDBJ whole genome shotgun (WGS) entry which is preliminary data.</text>
</comment>
<dbReference type="AlphaFoldDB" id="A0A5M3XWM6"/>